<proteinExistence type="predicted"/>
<protein>
    <submittedName>
        <fullName evidence="2">DUF1330 domain-containing protein</fullName>
    </submittedName>
</protein>
<evidence type="ECO:0000313" key="2">
    <source>
        <dbReference type="EMBL" id="MFL4470060.1"/>
    </source>
</evidence>
<dbReference type="Proteomes" id="UP001627408">
    <property type="component" value="Unassembled WGS sequence"/>
</dbReference>
<feature type="domain" description="DUF1330" evidence="1">
    <location>
        <begin position="7"/>
        <end position="93"/>
    </location>
</feature>
<keyword evidence="3" id="KW-1185">Reference proteome</keyword>
<sequence length="104" mass="11174">MSTQTPVFLVASLRVEDMAGFQAGYVAPLKAINDRHGVETIVATPQLDALEGELKANVMAVLRFGSQAALDAWYSDPDYQPLIEVRHAATDQTASTLIALTPMA</sequence>
<evidence type="ECO:0000313" key="3">
    <source>
        <dbReference type="Proteomes" id="UP001627408"/>
    </source>
</evidence>
<dbReference type="Pfam" id="PF07045">
    <property type="entry name" value="DUF1330"/>
    <property type="match status" value="1"/>
</dbReference>
<reference evidence="2 3" key="1">
    <citation type="submission" date="2024-08" db="EMBL/GenBank/DDBJ databases">
        <title>Tateyamaria sp. nov., isolated from marine algae.</title>
        <authorList>
            <person name="Choi B.J."/>
            <person name="Kim J.M."/>
            <person name="Lee J.K."/>
            <person name="Choi D.G."/>
            <person name="Bayburt H."/>
            <person name="Baek J.H."/>
            <person name="Han D.M."/>
            <person name="Jeon C.O."/>
        </authorList>
    </citation>
    <scope>NUCLEOTIDE SEQUENCE [LARGE SCALE GENOMIC DNA]</scope>
    <source>
        <strain evidence="2 3">KMU-156</strain>
    </source>
</reference>
<comment type="caution">
    <text evidence="2">The sequence shown here is derived from an EMBL/GenBank/DDBJ whole genome shotgun (WGS) entry which is preliminary data.</text>
</comment>
<gene>
    <name evidence="2" type="ORF">ACERZ8_09355</name>
</gene>
<name>A0ABW8UT63_9RHOB</name>
<dbReference type="RefSeq" id="WP_407591932.1">
    <property type="nucleotide sequence ID" value="NZ_JBHDIY010000002.1"/>
</dbReference>
<dbReference type="Gene3D" id="3.30.70.100">
    <property type="match status" value="1"/>
</dbReference>
<evidence type="ECO:0000259" key="1">
    <source>
        <dbReference type="Pfam" id="PF07045"/>
    </source>
</evidence>
<dbReference type="InterPro" id="IPR011008">
    <property type="entry name" value="Dimeric_a/b-barrel"/>
</dbReference>
<accession>A0ABW8UT63</accession>
<organism evidence="2 3">
    <name type="scientific">Tateyamaria armeniaca</name>
    <dbReference type="NCBI Taxonomy" id="2518930"/>
    <lineage>
        <taxon>Bacteria</taxon>
        <taxon>Pseudomonadati</taxon>
        <taxon>Pseudomonadota</taxon>
        <taxon>Alphaproteobacteria</taxon>
        <taxon>Rhodobacterales</taxon>
        <taxon>Roseobacteraceae</taxon>
        <taxon>Tateyamaria</taxon>
    </lineage>
</organism>
<dbReference type="SUPFAM" id="SSF54909">
    <property type="entry name" value="Dimeric alpha+beta barrel"/>
    <property type="match status" value="1"/>
</dbReference>
<dbReference type="InterPro" id="IPR010753">
    <property type="entry name" value="DUF1330"/>
</dbReference>
<dbReference type="EMBL" id="JBHDIY010000002">
    <property type="protein sequence ID" value="MFL4470060.1"/>
    <property type="molecule type" value="Genomic_DNA"/>
</dbReference>